<sequence>MINKLSHIQKTLLMGPGPSCVSDSVYKALAKPTLGHLDPEFISLMDDIKDYLIEL</sequence>
<dbReference type="InterPro" id="IPR015424">
    <property type="entry name" value="PyrdxlP-dep_Trfase"/>
</dbReference>
<gene>
    <name evidence="1" type="ORF">METZ01_LOCUS291401</name>
</gene>
<protein>
    <recommendedName>
        <fullName evidence="2">Aminotransferase class V domain-containing protein</fullName>
    </recommendedName>
</protein>
<feature type="non-terminal residue" evidence="1">
    <location>
        <position position="55"/>
    </location>
</feature>
<dbReference type="InterPro" id="IPR015421">
    <property type="entry name" value="PyrdxlP-dep_Trfase_major"/>
</dbReference>
<reference evidence="1" key="1">
    <citation type="submission" date="2018-05" db="EMBL/GenBank/DDBJ databases">
        <authorList>
            <person name="Lanie J.A."/>
            <person name="Ng W.-L."/>
            <person name="Kazmierczak K.M."/>
            <person name="Andrzejewski T.M."/>
            <person name="Davidsen T.M."/>
            <person name="Wayne K.J."/>
            <person name="Tettelin H."/>
            <person name="Glass J.I."/>
            <person name="Rusch D."/>
            <person name="Podicherti R."/>
            <person name="Tsui H.-C.T."/>
            <person name="Winkler M.E."/>
        </authorList>
    </citation>
    <scope>NUCLEOTIDE SEQUENCE</scope>
</reference>
<evidence type="ECO:0000313" key="1">
    <source>
        <dbReference type="EMBL" id="SVC38547.1"/>
    </source>
</evidence>
<dbReference type="Gene3D" id="3.40.640.10">
    <property type="entry name" value="Type I PLP-dependent aspartate aminotransferase-like (Major domain)"/>
    <property type="match status" value="1"/>
</dbReference>
<feature type="non-terminal residue" evidence="1">
    <location>
        <position position="1"/>
    </location>
</feature>
<name>A0A382LTB4_9ZZZZ</name>
<dbReference type="SUPFAM" id="SSF53383">
    <property type="entry name" value="PLP-dependent transferases"/>
    <property type="match status" value="1"/>
</dbReference>
<dbReference type="AlphaFoldDB" id="A0A382LTB4"/>
<dbReference type="EMBL" id="UINC01088382">
    <property type="protein sequence ID" value="SVC38547.1"/>
    <property type="molecule type" value="Genomic_DNA"/>
</dbReference>
<accession>A0A382LTB4</accession>
<proteinExistence type="predicted"/>
<evidence type="ECO:0008006" key="2">
    <source>
        <dbReference type="Google" id="ProtNLM"/>
    </source>
</evidence>
<organism evidence="1">
    <name type="scientific">marine metagenome</name>
    <dbReference type="NCBI Taxonomy" id="408172"/>
    <lineage>
        <taxon>unclassified sequences</taxon>
        <taxon>metagenomes</taxon>
        <taxon>ecological metagenomes</taxon>
    </lineage>
</organism>